<dbReference type="SMART" id="SM00974">
    <property type="entry name" value="T5orf172"/>
    <property type="match status" value="1"/>
</dbReference>
<dbReference type="EMBL" id="LAZR01002127">
    <property type="protein sequence ID" value="KKN34119.1"/>
    <property type="molecule type" value="Genomic_DNA"/>
</dbReference>
<reference evidence="2" key="1">
    <citation type="journal article" date="2015" name="Nature">
        <title>Complex archaea that bridge the gap between prokaryotes and eukaryotes.</title>
        <authorList>
            <person name="Spang A."/>
            <person name="Saw J.H."/>
            <person name="Jorgensen S.L."/>
            <person name="Zaremba-Niedzwiedzka K."/>
            <person name="Martijn J."/>
            <person name="Lind A.E."/>
            <person name="van Eijk R."/>
            <person name="Schleper C."/>
            <person name="Guy L."/>
            <person name="Ettema T.J."/>
        </authorList>
    </citation>
    <scope>NUCLEOTIDE SEQUENCE</scope>
</reference>
<protein>
    <recommendedName>
        <fullName evidence="1">Bacteriophage T5 Orf172 DNA-binding domain-containing protein</fullName>
    </recommendedName>
</protein>
<organism evidence="2">
    <name type="scientific">marine sediment metagenome</name>
    <dbReference type="NCBI Taxonomy" id="412755"/>
    <lineage>
        <taxon>unclassified sequences</taxon>
        <taxon>metagenomes</taxon>
        <taxon>ecological metagenomes</taxon>
    </lineage>
</organism>
<gene>
    <name evidence="2" type="ORF">LCGC14_0796990</name>
</gene>
<dbReference type="AlphaFoldDB" id="A0A0F9PV92"/>
<dbReference type="Pfam" id="PF13455">
    <property type="entry name" value="MUG113"/>
    <property type="match status" value="1"/>
</dbReference>
<proteinExistence type="predicted"/>
<comment type="caution">
    <text evidence="2">The sequence shown here is derived from an EMBL/GenBank/DDBJ whole genome shotgun (WGS) entry which is preliminary data.</text>
</comment>
<evidence type="ECO:0000259" key="1">
    <source>
        <dbReference type="SMART" id="SM00974"/>
    </source>
</evidence>
<name>A0A0F9PV92_9ZZZZ</name>
<dbReference type="InterPro" id="IPR018306">
    <property type="entry name" value="Phage_T5_Orf172_DNA-bd"/>
</dbReference>
<accession>A0A0F9PV92</accession>
<sequence>MKRLHTANHLITALERRSGSCSPQRVDTIPVLTNPSCMKDRIISEVKRLAAKNGGKTPGKVYFQQETGIAESDWYGKLWLRWNDVVADAGLTPNEKQERLSSDLVLDKYAEVCRHYGKPPSSAELRFYARETANFLSHNTFAKHFGSKEGVIAALRDRAIEQGDEELIVILPQVKAHQKSTEGRDSTNVSEGWVYLLQSGSHFKIGRSDELEKRVKQISIALPEKVELIHAIKTDDPPGIEGYWHRRFAEKRANGEWFKLSDANVRAFKRRKFQ</sequence>
<feature type="domain" description="Bacteriophage T5 Orf172 DNA-binding" evidence="1">
    <location>
        <begin position="197"/>
        <end position="272"/>
    </location>
</feature>
<evidence type="ECO:0000313" key="2">
    <source>
        <dbReference type="EMBL" id="KKN34119.1"/>
    </source>
</evidence>